<dbReference type="NCBIfam" id="TIGR00730">
    <property type="entry name" value="Rossman fold protein, TIGR00730 family"/>
    <property type="match status" value="1"/>
</dbReference>
<sequence>MSRLRRICVYCGSSSGSDAAHRAAAHEAGAFLARSGRGLVYGGGNVGLMGAVADGALSEKGEVIGVIPQSLMEKELGHGGVTQLHVVRSMHERKQMMVDLSDGFIALPGGFGTLDELFETLTWLQLSFHDKPVGLLNVGGFFDGLVDFISHMSRSGFLKPEHAACVLVERDPAILLDRMEAFRPPELGKWIEKLAAEAR</sequence>
<dbReference type="InterPro" id="IPR005269">
    <property type="entry name" value="LOG"/>
</dbReference>
<dbReference type="GO" id="GO:0008714">
    <property type="term" value="F:AMP nucleosidase activity"/>
    <property type="evidence" value="ECO:0007669"/>
    <property type="project" value="UniProtKB-EC"/>
</dbReference>
<evidence type="ECO:0000256" key="1">
    <source>
        <dbReference type="ARBA" id="ARBA00000274"/>
    </source>
</evidence>
<evidence type="ECO:0000256" key="3">
    <source>
        <dbReference type="RuleBase" id="RU363015"/>
    </source>
</evidence>
<organism evidence="4 5">
    <name type="scientific">Prosthecobacter vanneervenii</name>
    <dbReference type="NCBI Taxonomy" id="48466"/>
    <lineage>
        <taxon>Bacteria</taxon>
        <taxon>Pseudomonadati</taxon>
        <taxon>Verrucomicrobiota</taxon>
        <taxon>Verrucomicrobiia</taxon>
        <taxon>Verrucomicrobiales</taxon>
        <taxon>Verrucomicrobiaceae</taxon>
        <taxon>Prosthecobacter</taxon>
    </lineage>
</organism>
<dbReference type="AlphaFoldDB" id="A0A7W8DIW9"/>
<evidence type="ECO:0000313" key="5">
    <source>
        <dbReference type="Proteomes" id="UP000590740"/>
    </source>
</evidence>
<proteinExistence type="inferred from homology"/>
<dbReference type="GO" id="GO:0005829">
    <property type="term" value="C:cytosol"/>
    <property type="evidence" value="ECO:0007669"/>
    <property type="project" value="TreeGrafter"/>
</dbReference>
<dbReference type="PANTHER" id="PTHR31223">
    <property type="entry name" value="LOG FAMILY PROTEIN YJL055W"/>
    <property type="match status" value="1"/>
</dbReference>
<comment type="catalytic activity">
    <reaction evidence="1">
        <text>AMP + H2O = D-ribose 5-phosphate + adenine</text>
        <dbReference type="Rhea" id="RHEA:20129"/>
        <dbReference type="ChEBI" id="CHEBI:15377"/>
        <dbReference type="ChEBI" id="CHEBI:16708"/>
        <dbReference type="ChEBI" id="CHEBI:78346"/>
        <dbReference type="ChEBI" id="CHEBI:456215"/>
        <dbReference type="EC" id="3.2.2.4"/>
    </reaction>
</comment>
<gene>
    <name evidence="4" type="ORF">HNQ65_001086</name>
</gene>
<keyword evidence="5" id="KW-1185">Reference proteome</keyword>
<evidence type="ECO:0000256" key="2">
    <source>
        <dbReference type="ARBA" id="ARBA00006763"/>
    </source>
</evidence>
<keyword evidence="3" id="KW-0203">Cytokinin biosynthesis</keyword>
<dbReference type="RefSeq" id="WP_184338465.1">
    <property type="nucleotide sequence ID" value="NZ_JACHIG010000002.1"/>
</dbReference>
<dbReference type="Gene3D" id="3.40.50.450">
    <property type="match status" value="1"/>
</dbReference>
<dbReference type="Proteomes" id="UP000590740">
    <property type="component" value="Unassembled WGS sequence"/>
</dbReference>
<protein>
    <recommendedName>
        <fullName evidence="3">Cytokinin riboside 5'-monophosphate phosphoribohydrolase</fullName>
        <ecNumber evidence="3">3.2.2.n1</ecNumber>
    </recommendedName>
</protein>
<dbReference type="SUPFAM" id="SSF102405">
    <property type="entry name" value="MCP/YpsA-like"/>
    <property type="match status" value="1"/>
</dbReference>
<comment type="similarity">
    <text evidence="2 3">Belongs to the LOG family.</text>
</comment>
<dbReference type="PANTHER" id="PTHR31223:SF70">
    <property type="entry name" value="LOG FAMILY PROTEIN YJL055W"/>
    <property type="match status" value="1"/>
</dbReference>
<comment type="caution">
    <text evidence="4">The sequence shown here is derived from an EMBL/GenBank/DDBJ whole genome shotgun (WGS) entry which is preliminary data.</text>
</comment>
<evidence type="ECO:0000313" key="4">
    <source>
        <dbReference type="EMBL" id="MBB5031518.1"/>
    </source>
</evidence>
<dbReference type="Pfam" id="PF03641">
    <property type="entry name" value="Lysine_decarbox"/>
    <property type="match status" value="1"/>
</dbReference>
<dbReference type="InterPro" id="IPR031100">
    <property type="entry name" value="LOG_fam"/>
</dbReference>
<dbReference type="EMBL" id="JACHIG010000002">
    <property type="protein sequence ID" value="MBB5031518.1"/>
    <property type="molecule type" value="Genomic_DNA"/>
</dbReference>
<accession>A0A7W8DIW9</accession>
<reference evidence="4 5" key="1">
    <citation type="submission" date="2020-08" db="EMBL/GenBank/DDBJ databases">
        <title>Genomic Encyclopedia of Type Strains, Phase IV (KMG-IV): sequencing the most valuable type-strain genomes for metagenomic binning, comparative biology and taxonomic classification.</title>
        <authorList>
            <person name="Goeker M."/>
        </authorList>
    </citation>
    <scope>NUCLEOTIDE SEQUENCE [LARGE SCALE GENOMIC DNA]</scope>
    <source>
        <strain evidence="4 5">DSM 12252</strain>
    </source>
</reference>
<dbReference type="EC" id="3.2.2.n1" evidence="3"/>
<keyword evidence="3" id="KW-0378">Hydrolase</keyword>
<dbReference type="GO" id="GO:0009691">
    <property type="term" value="P:cytokinin biosynthetic process"/>
    <property type="evidence" value="ECO:0007669"/>
    <property type="project" value="UniProtKB-UniRule"/>
</dbReference>
<name>A0A7W8DIW9_9BACT</name>